<proteinExistence type="predicted"/>
<accession>A0A398ASQ2</accession>
<dbReference type="AlphaFoldDB" id="A0A398ASQ2"/>
<reference evidence="1 2" key="1">
    <citation type="submission" date="2018-06" db="EMBL/GenBank/DDBJ databases">
        <title>WGS assembly of Brassica rapa FPsc.</title>
        <authorList>
            <person name="Bowman J."/>
            <person name="Kohchi T."/>
            <person name="Yamato K."/>
            <person name="Jenkins J."/>
            <person name="Shu S."/>
            <person name="Ishizaki K."/>
            <person name="Yamaoka S."/>
            <person name="Nishihama R."/>
            <person name="Nakamura Y."/>
            <person name="Berger F."/>
            <person name="Adam C."/>
            <person name="Aki S."/>
            <person name="Althoff F."/>
            <person name="Araki T."/>
            <person name="Arteaga-Vazquez M."/>
            <person name="Balasubrmanian S."/>
            <person name="Bauer D."/>
            <person name="Boehm C."/>
            <person name="Briginshaw L."/>
            <person name="Caballero-Perez J."/>
            <person name="Catarino B."/>
            <person name="Chen F."/>
            <person name="Chiyoda S."/>
            <person name="Chovatia M."/>
            <person name="Davies K."/>
            <person name="Delmans M."/>
            <person name="Demura T."/>
            <person name="Dierschke T."/>
            <person name="Dolan L."/>
            <person name="Dorantes-Acosta A."/>
            <person name="Eklund D."/>
            <person name="Florent S."/>
            <person name="Flores-Sandoval E."/>
            <person name="Fujiyama A."/>
            <person name="Fukuzawa H."/>
            <person name="Galik B."/>
            <person name="Grimanelli D."/>
            <person name="Grimwood J."/>
            <person name="Grossniklaus U."/>
            <person name="Hamada T."/>
            <person name="Haseloff J."/>
            <person name="Hetherington A."/>
            <person name="Higo A."/>
            <person name="Hirakawa Y."/>
            <person name="Hundley H."/>
            <person name="Ikeda Y."/>
            <person name="Inoue K."/>
            <person name="Inoue S."/>
            <person name="Ishida S."/>
            <person name="Jia Q."/>
            <person name="Kakita M."/>
            <person name="Kanazawa T."/>
            <person name="Kawai Y."/>
            <person name="Kawashima T."/>
            <person name="Kennedy M."/>
            <person name="Kinose K."/>
            <person name="Kinoshita T."/>
            <person name="Kohara Y."/>
            <person name="Koide E."/>
            <person name="Komatsu K."/>
            <person name="Kopischke S."/>
            <person name="Kubo M."/>
            <person name="Kyozuka J."/>
            <person name="Lagercrantz U."/>
            <person name="Lin S."/>
            <person name="Lindquist E."/>
            <person name="Lipzen A."/>
            <person name="Lu C."/>
            <person name="Luna E."/>
            <person name="Martienssen R."/>
            <person name="Minamino N."/>
            <person name="Mizutani M."/>
            <person name="Mizutani M."/>
            <person name="Mochizuki N."/>
            <person name="Monte I."/>
            <person name="Mosher R."/>
            <person name="Nagasaki H."/>
            <person name="Nakagami H."/>
            <person name="Naramoto S."/>
            <person name="Nishitani K."/>
            <person name="Ohtani M."/>
            <person name="Okamoto T."/>
            <person name="Okumura M."/>
            <person name="Phillips J."/>
            <person name="Pollak B."/>
            <person name="Reinders A."/>
            <person name="Roevekamp M."/>
            <person name="Sano R."/>
            <person name="Sawa S."/>
            <person name="Schmid M."/>
            <person name="Shirakawa M."/>
            <person name="Solano R."/>
            <person name="Spunde A."/>
            <person name="Suetsugu N."/>
            <person name="Sugano S."/>
            <person name="Sugiyama A."/>
            <person name="Sun R."/>
            <person name="Suzuki Y."/>
            <person name="Takenaka M."/>
            <person name="Takezawa D."/>
            <person name="Tomogane H."/>
            <person name="Tsuzuki M."/>
            <person name="Ueda T."/>
            <person name="Umeda M."/>
            <person name="Ward J."/>
            <person name="Watanabe Y."/>
            <person name="Yazaki K."/>
            <person name="Yokoyama R."/>
            <person name="Yoshitake Y."/>
            <person name="Yotsui I."/>
            <person name="Zachgo S."/>
            <person name="Schmutz J."/>
        </authorList>
    </citation>
    <scope>NUCLEOTIDE SEQUENCE [LARGE SCALE GENOMIC DNA]</scope>
    <source>
        <strain evidence="2">cv. B-3</strain>
    </source>
</reference>
<dbReference type="EMBL" id="CM010628">
    <property type="protein sequence ID" value="RID78286.1"/>
    <property type="molecule type" value="Genomic_DNA"/>
</dbReference>
<dbReference type="Proteomes" id="UP000264353">
    <property type="component" value="Chromosome A1"/>
</dbReference>
<sequence>MIADWAELLSWIRAPPEKKHSLLRKLAAQSTVFHLWKQRNNIIYNHTCLTPTETFRVIEREMRNIISAKKDHKLFKSLMVL</sequence>
<evidence type="ECO:0000313" key="1">
    <source>
        <dbReference type="EMBL" id="RID78286.1"/>
    </source>
</evidence>
<gene>
    <name evidence="1" type="ORF">BRARA_A01130</name>
</gene>
<evidence type="ECO:0000313" key="2">
    <source>
        <dbReference type="Proteomes" id="UP000264353"/>
    </source>
</evidence>
<protein>
    <submittedName>
        <fullName evidence="1">Uncharacterized protein</fullName>
    </submittedName>
</protein>
<name>A0A398ASQ2_BRACM</name>
<organism evidence="1 2">
    <name type="scientific">Brassica campestris</name>
    <name type="common">Field mustard</name>
    <dbReference type="NCBI Taxonomy" id="3711"/>
    <lineage>
        <taxon>Eukaryota</taxon>
        <taxon>Viridiplantae</taxon>
        <taxon>Streptophyta</taxon>
        <taxon>Embryophyta</taxon>
        <taxon>Tracheophyta</taxon>
        <taxon>Spermatophyta</taxon>
        <taxon>Magnoliopsida</taxon>
        <taxon>eudicotyledons</taxon>
        <taxon>Gunneridae</taxon>
        <taxon>Pentapetalae</taxon>
        <taxon>rosids</taxon>
        <taxon>malvids</taxon>
        <taxon>Brassicales</taxon>
        <taxon>Brassicaceae</taxon>
        <taxon>Brassiceae</taxon>
        <taxon>Brassica</taxon>
    </lineage>
</organism>